<organism evidence="1 2">
    <name type="scientific">Araneus ventricosus</name>
    <name type="common">Orbweaver spider</name>
    <name type="synonym">Epeira ventricosa</name>
    <dbReference type="NCBI Taxonomy" id="182803"/>
    <lineage>
        <taxon>Eukaryota</taxon>
        <taxon>Metazoa</taxon>
        <taxon>Ecdysozoa</taxon>
        <taxon>Arthropoda</taxon>
        <taxon>Chelicerata</taxon>
        <taxon>Arachnida</taxon>
        <taxon>Araneae</taxon>
        <taxon>Araneomorphae</taxon>
        <taxon>Entelegynae</taxon>
        <taxon>Araneoidea</taxon>
        <taxon>Araneidae</taxon>
        <taxon>Araneus</taxon>
    </lineage>
</organism>
<evidence type="ECO:0000313" key="1">
    <source>
        <dbReference type="EMBL" id="GBM27826.1"/>
    </source>
</evidence>
<evidence type="ECO:0000313" key="2">
    <source>
        <dbReference type="Proteomes" id="UP000499080"/>
    </source>
</evidence>
<sequence length="110" mass="12521">MNPTRAQNLNKHPLQNSLEIFSHIYFTTVCIRWHTAANGSKISRHTGDGRMARGRKGFVWQVDAPFNVTKERPWGTRAVYAADPLEPASRDSRGIIHSTFRKCSLPRLAF</sequence>
<gene>
    <name evidence="1" type="ORF">AVEN_119283_1</name>
</gene>
<dbReference type="EMBL" id="BGPR01000595">
    <property type="protein sequence ID" value="GBM27826.1"/>
    <property type="molecule type" value="Genomic_DNA"/>
</dbReference>
<accession>A0A4Y2EHT3</accession>
<keyword evidence="2" id="KW-1185">Reference proteome</keyword>
<reference evidence="1 2" key="1">
    <citation type="journal article" date="2019" name="Sci. Rep.">
        <title>Orb-weaving spider Araneus ventricosus genome elucidates the spidroin gene catalogue.</title>
        <authorList>
            <person name="Kono N."/>
            <person name="Nakamura H."/>
            <person name="Ohtoshi R."/>
            <person name="Moran D.A.P."/>
            <person name="Shinohara A."/>
            <person name="Yoshida Y."/>
            <person name="Fujiwara M."/>
            <person name="Mori M."/>
            <person name="Tomita M."/>
            <person name="Arakawa K."/>
        </authorList>
    </citation>
    <scope>NUCLEOTIDE SEQUENCE [LARGE SCALE GENOMIC DNA]</scope>
</reference>
<protein>
    <submittedName>
        <fullName evidence="1">Uncharacterized protein</fullName>
    </submittedName>
</protein>
<name>A0A4Y2EHT3_ARAVE</name>
<comment type="caution">
    <text evidence="1">The sequence shown here is derived from an EMBL/GenBank/DDBJ whole genome shotgun (WGS) entry which is preliminary data.</text>
</comment>
<proteinExistence type="predicted"/>
<dbReference type="AlphaFoldDB" id="A0A4Y2EHT3"/>
<dbReference type="Proteomes" id="UP000499080">
    <property type="component" value="Unassembled WGS sequence"/>
</dbReference>